<dbReference type="AlphaFoldDB" id="A0A2P2PMX5"/>
<reference evidence="1" key="1">
    <citation type="submission" date="2018-02" db="EMBL/GenBank/DDBJ databases">
        <title>Rhizophora mucronata_Transcriptome.</title>
        <authorList>
            <person name="Meera S.P."/>
            <person name="Sreeshan A."/>
            <person name="Augustine A."/>
        </authorList>
    </citation>
    <scope>NUCLEOTIDE SEQUENCE</scope>
    <source>
        <tissue evidence="1">Leaf</tissue>
    </source>
</reference>
<dbReference type="EMBL" id="GGEC01075541">
    <property type="protein sequence ID" value="MBX56025.1"/>
    <property type="molecule type" value="Transcribed_RNA"/>
</dbReference>
<organism evidence="1">
    <name type="scientific">Rhizophora mucronata</name>
    <name type="common">Asiatic mangrove</name>
    <dbReference type="NCBI Taxonomy" id="61149"/>
    <lineage>
        <taxon>Eukaryota</taxon>
        <taxon>Viridiplantae</taxon>
        <taxon>Streptophyta</taxon>
        <taxon>Embryophyta</taxon>
        <taxon>Tracheophyta</taxon>
        <taxon>Spermatophyta</taxon>
        <taxon>Magnoliopsida</taxon>
        <taxon>eudicotyledons</taxon>
        <taxon>Gunneridae</taxon>
        <taxon>Pentapetalae</taxon>
        <taxon>rosids</taxon>
        <taxon>fabids</taxon>
        <taxon>Malpighiales</taxon>
        <taxon>Rhizophoraceae</taxon>
        <taxon>Rhizophora</taxon>
    </lineage>
</organism>
<proteinExistence type="predicted"/>
<accession>A0A2P2PMX5</accession>
<evidence type="ECO:0000313" key="1">
    <source>
        <dbReference type="EMBL" id="MBX56025.1"/>
    </source>
</evidence>
<sequence>MIVETSKFLFLLYSQQLALPLTQF</sequence>
<protein>
    <submittedName>
        <fullName evidence="1">Uncharacterized protein</fullName>
    </submittedName>
</protein>
<name>A0A2P2PMX5_RHIMU</name>